<feature type="region of interest" description="Disordered" evidence="1">
    <location>
        <begin position="39"/>
        <end position="75"/>
    </location>
</feature>
<sequence>MHKIKKGIKKKIKGKKGKDKEDDLFDPEQLAKYKKELEEAAAAAASAEGNQFENPDPEDEVESQTTKAHEEDEEWQKFKLLTSGIDSVLKKTSGDLDRIKTTSFFQRTKPNPAFILPTSSKALASSGAYARPASA</sequence>
<feature type="region of interest" description="Disordered" evidence="1">
    <location>
        <begin position="1"/>
        <end position="26"/>
    </location>
</feature>
<evidence type="ECO:0000313" key="2">
    <source>
        <dbReference type="EMBL" id="CAG7824052.1"/>
    </source>
</evidence>
<evidence type="ECO:0000256" key="1">
    <source>
        <dbReference type="SAM" id="MobiDB-lite"/>
    </source>
</evidence>
<dbReference type="Proteomes" id="UP000708208">
    <property type="component" value="Unassembled WGS sequence"/>
</dbReference>
<reference evidence="2" key="1">
    <citation type="submission" date="2021-06" db="EMBL/GenBank/DDBJ databases">
        <authorList>
            <person name="Hodson N. C."/>
            <person name="Mongue J. A."/>
            <person name="Jaron S. K."/>
        </authorList>
    </citation>
    <scope>NUCLEOTIDE SEQUENCE</scope>
</reference>
<feature type="compositionally biased region" description="Basic residues" evidence="1">
    <location>
        <begin position="1"/>
        <end position="17"/>
    </location>
</feature>
<proteinExistence type="predicted"/>
<accession>A0A8J2PCR4</accession>
<evidence type="ECO:0000313" key="3">
    <source>
        <dbReference type="Proteomes" id="UP000708208"/>
    </source>
</evidence>
<comment type="caution">
    <text evidence="2">The sequence shown here is derived from an EMBL/GenBank/DDBJ whole genome shotgun (WGS) entry which is preliminary data.</text>
</comment>
<organism evidence="2 3">
    <name type="scientific">Allacma fusca</name>
    <dbReference type="NCBI Taxonomy" id="39272"/>
    <lineage>
        <taxon>Eukaryota</taxon>
        <taxon>Metazoa</taxon>
        <taxon>Ecdysozoa</taxon>
        <taxon>Arthropoda</taxon>
        <taxon>Hexapoda</taxon>
        <taxon>Collembola</taxon>
        <taxon>Symphypleona</taxon>
        <taxon>Sminthuridae</taxon>
        <taxon>Allacma</taxon>
    </lineage>
</organism>
<gene>
    <name evidence="2" type="ORF">AFUS01_LOCUS34232</name>
</gene>
<keyword evidence="3" id="KW-1185">Reference proteome</keyword>
<name>A0A8J2PCR4_9HEXA</name>
<feature type="non-terminal residue" evidence="2">
    <location>
        <position position="135"/>
    </location>
</feature>
<dbReference type="EMBL" id="CAJVCH010531516">
    <property type="protein sequence ID" value="CAG7824052.1"/>
    <property type="molecule type" value="Genomic_DNA"/>
</dbReference>
<protein>
    <submittedName>
        <fullName evidence="2">Uncharacterized protein</fullName>
    </submittedName>
</protein>
<dbReference type="OrthoDB" id="6363808at2759"/>
<dbReference type="AlphaFoldDB" id="A0A8J2PCR4"/>